<evidence type="ECO:0000256" key="2">
    <source>
        <dbReference type="ARBA" id="ARBA00022741"/>
    </source>
</evidence>
<dbReference type="PROSITE" id="PS51192">
    <property type="entry name" value="HELICASE_ATP_BIND_1"/>
    <property type="match status" value="1"/>
</dbReference>
<dbReference type="Pfam" id="PF00270">
    <property type="entry name" value="DEAD"/>
    <property type="match status" value="1"/>
</dbReference>
<sequence length="825" mass="93457">MNLKEETVNTNKKEIEKKNDSAKDNELKEMMDKKKETSADDVNGDAENAKDEIKKEGQKEEQKKEQKEGKGDDSVMNMLLSYLQKNKDDPKVLQTMLNVMNGQGKNNLPTSAQNLGAYIKKEPQEEKEGGGGNEENKLSCDGSATSEKKDNIQVTKENKGMGEEKEKSKKSEGERGGSKLYYIFSRKKDKDDEKKNKTKNEKIKSNDVHVSVGENITANSTKENQSNITSNIGEDEKDKNSSKFGFGYFSSNKLSENASSSVTALDSKANDTNLESIENNRAVKKKHSELVEDNDDYEIENVEEKEPMEEEAISLIENMNIINNDKKKSDPLGIGSLNNISSSSNNNSNNYSNNNNNSNNYSNNNNNNSNNYSNNYNSNNNNSSIYNSNNNSGGDNNDSGDFKLYHSKNTWEELKIDNELIQILTYLKFFGPSKIQAYALPIILNSNKNLIAQSQNGSGKTLTFVIAMLSKINRTLSCLQAVCICPTRELSQQNYDVVGNFTKYLNVKVFLAVPLCERYNKASGFQIYVGTPGKTLDFLKRKYIDTTNIKIFVLDEADDLIDIKNNMSSQVESIKRFLPKHTQILLFSATYNKDVRLFADQFAPRATKISVRQEDLTLKCVKQYYLITENDEQKYYYLSELYCSMTISQCVIFVNSKKAAYNLYQFMTDNNHNVTLICADSIISRFTKNQVQKANVLGMDPKTRDTLMSDFKKGISKVLICTDLLSRGIDVPSISLVINFDLPYIYQGRIEENSNPLSNQRVNMETYIHRIGRTGRFGTKGMAINFISKNQMTHIRQIEQFYKCIISDLEFDSELMITSLTKLKT</sequence>
<dbReference type="GO" id="GO:0003676">
    <property type="term" value="F:nucleic acid binding"/>
    <property type="evidence" value="ECO:0007669"/>
    <property type="project" value="InterPro"/>
</dbReference>
<feature type="compositionally biased region" description="Basic and acidic residues" evidence="6">
    <location>
        <begin position="146"/>
        <end position="177"/>
    </location>
</feature>
<dbReference type="SMART" id="SM00490">
    <property type="entry name" value="HELICc"/>
    <property type="match status" value="1"/>
</dbReference>
<keyword evidence="3 9" id="KW-0378">Hydrolase</keyword>
<dbReference type="PROSITE" id="PS51194">
    <property type="entry name" value="HELICASE_CTER"/>
    <property type="match status" value="1"/>
</dbReference>
<dbReference type="EC" id="3.6.4.13" evidence="1"/>
<feature type="compositionally biased region" description="Basic and acidic residues" evidence="6">
    <location>
        <begin position="119"/>
        <end position="138"/>
    </location>
</feature>
<dbReference type="GO" id="GO:0016787">
    <property type="term" value="F:hydrolase activity"/>
    <property type="evidence" value="ECO:0007669"/>
    <property type="project" value="UniProtKB-KW"/>
</dbReference>
<dbReference type="CDD" id="cd18787">
    <property type="entry name" value="SF2_C_DEAD"/>
    <property type="match status" value="1"/>
</dbReference>
<evidence type="ECO:0000256" key="3">
    <source>
        <dbReference type="ARBA" id="ARBA00022801"/>
    </source>
</evidence>
<dbReference type="Gene3D" id="3.40.50.300">
    <property type="entry name" value="P-loop containing nucleotide triphosphate hydrolases"/>
    <property type="match status" value="2"/>
</dbReference>
<feature type="compositionally biased region" description="Basic and acidic residues" evidence="6">
    <location>
        <begin position="47"/>
        <end position="73"/>
    </location>
</feature>
<feature type="region of interest" description="Disordered" evidence="6">
    <location>
        <begin position="101"/>
        <end position="243"/>
    </location>
</feature>
<dbReference type="InterPro" id="IPR027417">
    <property type="entry name" value="P-loop_NTPase"/>
</dbReference>
<feature type="region of interest" description="Disordered" evidence="6">
    <location>
        <begin position="1"/>
        <end position="89"/>
    </location>
</feature>
<dbReference type="CDD" id="cd17963">
    <property type="entry name" value="DEADc_DDX19_DDX25"/>
    <property type="match status" value="1"/>
</dbReference>
<feature type="domain" description="Helicase C-terminal" evidence="8">
    <location>
        <begin position="637"/>
        <end position="817"/>
    </location>
</feature>
<dbReference type="InterPro" id="IPR014001">
    <property type="entry name" value="Helicase_ATP-bd"/>
</dbReference>
<evidence type="ECO:0000256" key="5">
    <source>
        <dbReference type="ARBA" id="ARBA00022840"/>
    </source>
</evidence>
<feature type="compositionally biased region" description="Basic and acidic residues" evidence="6">
    <location>
        <begin position="1"/>
        <end position="38"/>
    </location>
</feature>
<evidence type="ECO:0000259" key="8">
    <source>
        <dbReference type="PROSITE" id="PS51194"/>
    </source>
</evidence>
<dbReference type="InterPro" id="IPR011545">
    <property type="entry name" value="DEAD/DEAH_box_helicase_dom"/>
</dbReference>
<feature type="compositionally biased region" description="Low complexity" evidence="6">
    <location>
        <begin position="338"/>
        <end position="392"/>
    </location>
</feature>
<feature type="compositionally biased region" description="Basic and acidic residues" evidence="6">
    <location>
        <begin position="186"/>
        <end position="207"/>
    </location>
</feature>
<evidence type="ECO:0000256" key="6">
    <source>
        <dbReference type="SAM" id="MobiDB-lite"/>
    </source>
</evidence>
<keyword evidence="2" id="KW-0547">Nucleotide-binding</keyword>
<dbReference type="EMBL" id="LT594500">
    <property type="protein sequence ID" value="SBT80347.1"/>
    <property type="molecule type" value="Genomic_DNA"/>
</dbReference>
<keyword evidence="5" id="KW-0067">ATP-binding</keyword>
<feature type="region of interest" description="Disordered" evidence="6">
    <location>
        <begin position="338"/>
        <end position="393"/>
    </location>
</feature>
<proteinExistence type="predicted"/>
<gene>
    <name evidence="9" type="primary">DBP5</name>
    <name evidence="9" type="ORF">PMLGA01_120051300</name>
</gene>
<dbReference type="PANTHER" id="PTHR47958">
    <property type="entry name" value="ATP-DEPENDENT RNA HELICASE DBP3"/>
    <property type="match status" value="1"/>
</dbReference>
<feature type="domain" description="Helicase ATP-binding" evidence="7">
    <location>
        <begin position="441"/>
        <end position="609"/>
    </location>
</feature>
<evidence type="ECO:0000313" key="10">
    <source>
        <dbReference type="Proteomes" id="UP000219799"/>
    </source>
</evidence>
<dbReference type="GO" id="GO:0005524">
    <property type="term" value="F:ATP binding"/>
    <property type="evidence" value="ECO:0007669"/>
    <property type="project" value="UniProtKB-KW"/>
</dbReference>
<dbReference type="SUPFAM" id="SSF52540">
    <property type="entry name" value="P-loop containing nucleoside triphosphate hydrolases"/>
    <property type="match status" value="1"/>
</dbReference>
<feature type="compositionally biased region" description="Polar residues" evidence="6">
    <location>
        <begin position="214"/>
        <end position="232"/>
    </location>
</feature>
<name>A0A1C3L1E1_PLAMA</name>
<reference evidence="9 10" key="1">
    <citation type="submission" date="2016-06" db="EMBL/GenBank/DDBJ databases">
        <authorList>
            <consortium name="Pathogen Informatics"/>
        </authorList>
    </citation>
    <scope>NUCLEOTIDE SEQUENCE [LARGE SCALE GENOMIC DNA]</scope>
    <source>
        <strain evidence="9">PmlGA01</strain>
    </source>
</reference>
<evidence type="ECO:0000256" key="1">
    <source>
        <dbReference type="ARBA" id="ARBA00012552"/>
    </source>
</evidence>
<protein>
    <recommendedName>
        <fullName evidence="1">RNA helicase</fullName>
        <ecNumber evidence="1">3.6.4.13</ecNumber>
    </recommendedName>
</protein>
<dbReference type="SMART" id="SM00487">
    <property type="entry name" value="DEXDc"/>
    <property type="match status" value="1"/>
</dbReference>
<dbReference type="AlphaFoldDB" id="A0A1C3L1E1"/>
<dbReference type="GO" id="GO:0003724">
    <property type="term" value="F:RNA helicase activity"/>
    <property type="evidence" value="ECO:0007669"/>
    <property type="project" value="UniProtKB-EC"/>
</dbReference>
<accession>A0A1C3L1E1</accession>
<evidence type="ECO:0000313" key="9">
    <source>
        <dbReference type="EMBL" id="SBT80347.1"/>
    </source>
</evidence>
<dbReference type="Pfam" id="PF00271">
    <property type="entry name" value="Helicase_C"/>
    <property type="match status" value="1"/>
</dbReference>
<dbReference type="Proteomes" id="UP000219799">
    <property type="component" value="Chromosome 12"/>
</dbReference>
<dbReference type="InterPro" id="IPR001650">
    <property type="entry name" value="Helicase_C-like"/>
</dbReference>
<feature type="compositionally biased region" description="Polar residues" evidence="6">
    <location>
        <begin position="101"/>
        <end position="114"/>
    </location>
</feature>
<keyword evidence="4 9" id="KW-0347">Helicase</keyword>
<evidence type="ECO:0000259" key="7">
    <source>
        <dbReference type="PROSITE" id="PS51192"/>
    </source>
</evidence>
<organism evidence="9 10">
    <name type="scientific">Plasmodium malariae</name>
    <dbReference type="NCBI Taxonomy" id="5858"/>
    <lineage>
        <taxon>Eukaryota</taxon>
        <taxon>Sar</taxon>
        <taxon>Alveolata</taxon>
        <taxon>Apicomplexa</taxon>
        <taxon>Aconoidasida</taxon>
        <taxon>Haemosporida</taxon>
        <taxon>Plasmodiidae</taxon>
        <taxon>Plasmodium</taxon>
        <taxon>Plasmodium (Plasmodium)</taxon>
    </lineage>
</organism>
<evidence type="ECO:0000256" key="4">
    <source>
        <dbReference type="ARBA" id="ARBA00022806"/>
    </source>
</evidence>
<dbReference type="VEuPathDB" id="PlasmoDB:PmUG01_12057900"/>